<sequence length="203" mass="20906">MTFSRRTILAFLAAIGSGVAFPRFGQAAERAGAVNDLTGKATATAEGAEARSLKIDDPIHLSETVRTGVEARAVLGLGQRTVLNLGSDTEVRIDRYVVDAGGELTLGGGAILFSRDGPPADDTLSISSEYGLIVVRGTTFFAGPSRDVFGVFVETGRVSVTGGGKTVSVGPGEGTNIAEPGAEPTDPVEWGQGRIDEALASVR</sequence>
<protein>
    <submittedName>
        <fullName evidence="4">Iron dicitrate transport regulator FecR</fullName>
    </submittedName>
</protein>
<dbReference type="AlphaFoldDB" id="A0A8B2NLY7"/>
<evidence type="ECO:0000259" key="3">
    <source>
        <dbReference type="Pfam" id="PF04773"/>
    </source>
</evidence>
<reference evidence="4 5" key="1">
    <citation type="submission" date="2018-05" db="EMBL/GenBank/DDBJ databases">
        <title>Acuticoccus sediminis sp. nov., isolated from deep-sea sediment of Indian Ocean.</title>
        <authorList>
            <person name="Liu X."/>
            <person name="Lai Q."/>
            <person name="Du Y."/>
            <person name="Sun F."/>
            <person name="Zhang X."/>
            <person name="Wang S."/>
            <person name="Shao Z."/>
        </authorList>
    </citation>
    <scope>NUCLEOTIDE SEQUENCE [LARGE SCALE GENOMIC DNA]</scope>
    <source>
        <strain evidence="4 5">PTG4-2</strain>
    </source>
</reference>
<dbReference type="Proteomes" id="UP000249590">
    <property type="component" value="Unassembled WGS sequence"/>
</dbReference>
<keyword evidence="2" id="KW-0732">Signal</keyword>
<dbReference type="OrthoDB" id="8443045at2"/>
<dbReference type="PROSITE" id="PS51318">
    <property type="entry name" value="TAT"/>
    <property type="match status" value="1"/>
</dbReference>
<evidence type="ECO:0000256" key="2">
    <source>
        <dbReference type="SAM" id="SignalP"/>
    </source>
</evidence>
<dbReference type="InterPro" id="IPR006860">
    <property type="entry name" value="FecR"/>
</dbReference>
<gene>
    <name evidence="4" type="ORF">DLJ53_15655</name>
</gene>
<feature type="chain" id="PRO_5032789315" evidence="2">
    <location>
        <begin position="23"/>
        <end position="203"/>
    </location>
</feature>
<keyword evidence="5" id="KW-1185">Reference proteome</keyword>
<dbReference type="Gene3D" id="2.60.120.1440">
    <property type="match status" value="1"/>
</dbReference>
<dbReference type="EMBL" id="QHHQ01000003">
    <property type="protein sequence ID" value="RAI00686.1"/>
    <property type="molecule type" value="Genomic_DNA"/>
</dbReference>
<feature type="domain" description="FecR protein" evidence="3">
    <location>
        <begin position="64"/>
        <end position="158"/>
    </location>
</feature>
<feature type="signal peptide" evidence="2">
    <location>
        <begin position="1"/>
        <end position="22"/>
    </location>
</feature>
<dbReference type="PANTHER" id="PTHR38731">
    <property type="entry name" value="LIPL45-RELATED LIPOPROTEIN-RELATED"/>
    <property type="match status" value="1"/>
</dbReference>
<accession>A0A8B2NLY7</accession>
<dbReference type="RefSeq" id="WP_111346849.1">
    <property type="nucleotide sequence ID" value="NZ_JAIWKD010000008.1"/>
</dbReference>
<organism evidence="4 5">
    <name type="scientific">Acuticoccus sediminis</name>
    <dbReference type="NCBI Taxonomy" id="2184697"/>
    <lineage>
        <taxon>Bacteria</taxon>
        <taxon>Pseudomonadati</taxon>
        <taxon>Pseudomonadota</taxon>
        <taxon>Alphaproteobacteria</taxon>
        <taxon>Hyphomicrobiales</taxon>
        <taxon>Amorphaceae</taxon>
        <taxon>Acuticoccus</taxon>
    </lineage>
</organism>
<evidence type="ECO:0000313" key="4">
    <source>
        <dbReference type="EMBL" id="RAI00686.1"/>
    </source>
</evidence>
<feature type="region of interest" description="Disordered" evidence="1">
    <location>
        <begin position="164"/>
        <end position="186"/>
    </location>
</feature>
<evidence type="ECO:0000313" key="5">
    <source>
        <dbReference type="Proteomes" id="UP000249590"/>
    </source>
</evidence>
<comment type="caution">
    <text evidence="4">The sequence shown here is derived from an EMBL/GenBank/DDBJ whole genome shotgun (WGS) entry which is preliminary data.</text>
</comment>
<evidence type="ECO:0000256" key="1">
    <source>
        <dbReference type="SAM" id="MobiDB-lite"/>
    </source>
</evidence>
<proteinExistence type="predicted"/>
<name>A0A8B2NLY7_9HYPH</name>
<dbReference type="InterPro" id="IPR006311">
    <property type="entry name" value="TAT_signal"/>
</dbReference>
<dbReference type="PANTHER" id="PTHR38731:SF3">
    <property type="entry name" value="BLL6125 PROTEIN"/>
    <property type="match status" value="1"/>
</dbReference>
<dbReference type="Pfam" id="PF04773">
    <property type="entry name" value="FecR"/>
    <property type="match status" value="1"/>
</dbReference>